<reference evidence="3" key="1">
    <citation type="journal article" date="2010" name="Genome Biol.">
        <title>Genome sequence of the necrotrophic plant pathogen Pythium ultimum reveals original pathogenicity mechanisms and effector repertoire.</title>
        <authorList>
            <person name="Levesque C.A."/>
            <person name="Brouwer H."/>
            <person name="Cano L."/>
            <person name="Hamilton J.P."/>
            <person name="Holt C."/>
            <person name="Huitema E."/>
            <person name="Raffaele S."/>
            <person name="Robideau G.P."/>
            <person name="Thines M."/>
            <person name="Win J."/>
            <person name="Zerillo M.M."/>
            <person name="Beakes G.W."/>
            <person name="Boore J.L."/>
            <person name="Busam D."/>
            <person name="Dumas B."/>
            <person name="Ferriera S."/>
            <person name="Fuerstenberg S.I."/>
            <person name="Gachon C.M."/>
            <person name="Gaulin E."/>
            <person name="Govers F."/>
            <person name="Grenville-Briggs L."/>
            <person name="Horner N."/>
            <person name="Hostetler J."/>
            <person name="Jiang R.H."/>
            <person name="Johnson J."/>
            <person name="Krajaejun T."/>
            <person name="Lin H."/>
            <person name="Meijer H.J."/>
            <person name="Moore B."/>
            <person name="Morris P."/>
            <person name="Phuntmart V."/>
            <person name="Puiu D."/>
            <person name="Shetty J."/>
            <person name="Stajich J.E."/>
            <person name="Tripathy S."/>
            <person name="Wawra S."/>
            <person name="van West P."/>
            <person name="Whitty B.R."/>
            <person name="Coutinho P.M."/>
            <person name="Henrissat B."/>
            <person name="Martin F."/>
            <person name="Thomas P.D."/>
            <person name="Tyler B.M."/>
            <person name="De Vries R.P."/>
            <person name="Kamoun S."/>
            <person name="Yandell M."/>
            <person name="Tisserat N."/>
            <person name="Buell C.R."/>
        </authorList>
    </citation>
    <scope>NUCLEOTIDE SEQUENCE</scope>
    <source>
        <strain evidence="3">DAOM:BR144</strain>
    </source>
</reference>
<dbReference type="AlphaFoldDB" id="K3X3H9"/>
<organism evidence="2 3">
    <name type="scientific">Globisporangium ultimum (strain ATCC 200006 / CBS 805.95 / DAOM BR144)</name>
    <name type="common">Pythium ultimum</name>
    <dbReference type="NCBI Taxonomy" id="431595"/>
    <lineage>
        <taxon>Eukaryota</taxon>
        <taxon>Sar</taxon>
        <taxon>Stramenopiles</taxon>
        <taxon>Oomycota</taxon>
        <taxon>Peronosporomycetes</taxon>
        <taxon>Pythiales</taxon>
        <taxon>Pythiaceae</taxon>
        <taxon>Globisporangium</taxon>
    </lineage>
</organism>
<keyword evidence="3" id="KW-1185">Reference proteome</keyword>
<dbReference type="InParanoid" id="K3X3H9"/>
<evidence type="ECO:0000256" key="1">
    <source>
        <dbReference type="SAM" id="MobiDB-lite"/>
    </source>
</evidence>
<dbReference type="eggNOG" id="ENOG502SPP9">
    <property type="taxonomic scope" value="Eukaryota"/>
</dbReference>
<name>K3X3H9_GLOUD</name>
<evidence type="ECO:0000313" key="3">
    <source>
        <dbReference type="Proteomes" id="UP000019132"/>
    </source>
</evidence>
<proteinExistence type="predicted"/>
<reference evidence="3" key="2">
    <citation type="submission" date="2010-04" db="EMBL/GenBank/DDBJ databases">
        <authorList>
            <person name="Buell R."/>
            <person name="Hamilton J."/>
            <person name="Hostetler J."/>
        </authorList>
    </citation>
    <scope>NUCLEOTIDE SEQUENCE [LARGE SCALE GENOMIC DNA]</scope>
    <source>
        <strain evidence="3">DAOM:BR144</strain>
    </source>
</reference>
<feature type="compositionally biased region" description="Polar residues" evidence="1">
    <location>
        <begin position="178"/>
        <end position="191"/>
    </location>
</feature>
<dbReference type="HOGENOM" id="CLU_086216_0_0_1"/>
<accession>K3X3H9</accession>
<dbReference type="EnsemblProtists" id="PYU1_T011778">
    <property type="protein sequence ID" value="PYU1_T011778"/>
    <property type="gene ID" value="PYU1_G011752"/>
</dbReference>
<feature type="region of interest" description="Disordered" evidence="1">
    <location>
        <begin position="150"/>
        <end position="196"/>
    </location>
</feature>
<dbReference type="VEuPathDB" id="FungiDB:PYU1_G011752"/>
<sequence>MAAAVAAVEDAFLRGEWAAALAQSKEKLMQSIVQTRQRAQEDESLAMTTDEYVHSCIWMYDEVETATVIVQSFDPLSFDVNMQCWGQPRVLELLVFQILLPSESIDSVRKTIYSDDVLDEVSKQHMLERVDAFVNEHVRLSAASAPSSSARNASVQSSQVAQSSQASMSSSATNTTSGKSATSKPSHPQAQSDDDSSTYVMIGGAALALTFAAIGAIRYKDRLHEAVEGVVPAISKGLSDAKYALFDA</sequence>
<evidence type="ECO:0000313" key="2">
    <source>
        <dbReference type="EnsemblProtists" id="PYU1_T011778"/>
    </source>
</evidence>
<reference evidence="2" key="3">
    <citation type="submission" date="2015-02" db="UniProtKB">
        <authorList>
            <consortium name="EnsemblProtists"/>
        </authorList>
    </citation>
    <scope>IDENTIFICATION</scope>
    <source>
        <strain evidence="2">DAOM BR144</strain>
    </source>
</reference>
<dbReference type="InterPro" id="IPR004913">
    <property type="entry name" value="Herpes_gJ"/>
</dbReference>
<dbReference type="EMBL" id="GL376637">
    <property type="status" value="NOT_ANNOTATED_CDS"/>
    <property type="molecule type" value="Genomic_DNA"/>
</dbReference>
<feature type="compositionally biased region" description="Low complexity" evidence="1">
    <location>
        <begin position="150"/>
        <end position="177"/>
    </location>
</feature>
<dbReference type="Pfam" id="PF03229">
    <property type="entry name" value="Alpha_GJ"/>
    <property type="match status" value="1"/>
</dbReference>
<dbReference type="Proteomes" id="UP000019132">
    <property type="component" value="Unassembled WGS sequence"/>
</dbReference>
<protein>
    <submittedName>
        <fullName evidence="2">Uncharacterized protein</fullName>
    </submittedName>
</protein>